<dbReference type="OrthoDB" id="338531at2759"/>
<dbReference type="SMART" id="SM00501">
    <property type="entry name" value="BRIGHT"/>
    <property type="match status" value="1"/>
</dbReference>
<evidence type="ECO:0000313" key="7">
    <source>
        <dbReference type="Proteomes" id="UP000270094"/>
    </source>
</evidence>
<evidence type="ECO:0000256" key="4">
    <source>
        <dbReference type="SAM" id="Phobius"/>
    </source>
</evidence>
<evidence type="ECO:0000313" key="6">
    <source>
        <dbReference type="EMBL" id="VDM69757.1"/>
    </source>
</evidence>
<dbReference type="InterPro" id="IPR001606">
    <property type="entry name" value="ARID_dom"/>
</dbReference>
<dbReference type="InterPro" id="IPR052406">
    <property type="entry name" value="Chromatin_Remodeling_Comp"/>
</dbReference>
<dbReference type="CDD" id="cd16100">
    <property type="entry name" value="ARID"/>
    <property type="match status" value="1"/>
</dbReference>
<keyword evidence="4" id="KW-0472">Membrane</keyword>
<feature type="non-terminal residue" evidence="6">
    <location>
        <position position="1"/>
    </location>
</feature>
<dbReference type="PANTHER" id="PTHR22970">
    <property type="entry name" value="AT-RICH INTERACTIVE DOMAIN-CONTAINING PROTEIN 2"/>
    <property type="match status" value="1"/>
</dbReference>
<protein>
    <recommendedName>
        <fullName evidence="5">ARID domain-containing protein</fullName>
    </recommendedName>
</protein>
<evidence type="ECO:0000259" key="5">
    <source>
        <dbReference type="PROSITE" id="PS51011"/>
    </source>
</evidence>
<evidence type="ECO:0000256" key="1">
    <source>
        <dbReference type="ARBA" id="ARBA00023015"/>
    </source>
</evidence>
<keyword evidence="1" id="KW-0805">Transcription regulation</keyword>
<dbReference type="InterPro" id="IPR036431">
    <property type="entry name" value="ARID_dom_sf"/>
</dbReference>
<feature type="transmembrane region" description="Helical" evidence="4">
    <location>
        <begin position="267"/>
        <end position="288"/>
    </location>
</feature>
<dbReference type="PANTHER" id="PTHR22970:SF14">
    <property type="entry name" value="AT-RICH INTERACTIVE DOMAIN-CONTAINING PROTEIN 2"/>
    <property type="match status" value="1"/>
</dbReference>
<dbReference type="Proteomes" id="UP000270094">
    <property type="component" value="Unassembled WGS sequence"/>
</dbReference>
<name>A0A3P7IZY1_STRVU</name>
<keyword evidence="7" id="KW-1185">Reference proteome</keyword>
<dbReference type="AlphaFoldDB" id="A0A3P7IZY1"/>
<reference evidence="6 7" key="1">
    <citation type="submission" date="2018-11" db="EMBL/GenBank/DDBJ databases">
        <authorList>
            <consortium name="Pathogen Informatics"/>
        </authorList>
    </citation>
    <scope>NUCLEOTIDE SEQUENCE [LARGE SCALE GENOMIC DNA]</scope>
</reference>
<keyword evidence="4" id="KW-1133">Transmembrane helix</keyword>
<dbReference type="GO" id="GO:0003677">
    <property type="term" value="F:DNA binding"/>
    <property type="evidence" value="ECO:0007669"/>
    <property type="project" value="InterPro"/>
</dbReference>
<dbReference type="EMBL" id="UYYB01013442">
    <property type="protein sequence ID" value="VDM69757.1"/>
    <property type="molecule type" value="Genomic_DNA"/>
</dbReference>
<gene>
    <name evidence="6" type="ORF">SVUK_LOCUS4755</name>
</gene>
<dbReference type="SUPFAM" id="SSF46774">
    <property type="entry name" value="ARID-like"/>
    <property type="match status" value="1"/>
</dbReference>
<keyword evidence="3" id="KW-0539">Nucleus</keyword>
<organism evidence="6 7">
    <name type="scientific">Strongylus vulgaris</name>
    <name type="common">Blood worm</name>
    <dbReference type="NCBI Taxonomy" id="40348"/>
    <lineage>
        <taxon>Eukaryota</taxon>
        <taxon>Metazoa</taxon>
        <taxon>Ecdysozoa</taxon>
        <taxon>Nematoda</taxon>
        <taxon>Chromadorea</taxon>
        <taxon>Rhabditida</taxon>
        <taxon>Rhabditina</taxon>
        <taxon>Rhabditomorpha</taxon>
        <taxon>Strongyloidea</taxon>
        <taxon>Strongylidae</taxon>
        <taxon>Strongylus</taxon>
    </lineage>
</organism>
<evidence type="ECO:0000256" key="3">
    <source>
        <dbReference type="ARBA" id="ARBA00023242"/>
    </source>
</evidence>
<keyword evidence="4" id="KW-0812">Transmembrane</keyword>
<sequence>FFFAKFPSFRNAPLRLPTVQGVEVNLYRLYDTVMALGGWQKVALQEKWPDVAEMLGVGEDVVGGDHAIKLLYMRYLSKYEQIETIGDIDDMLDGEMSRSRGRQFSFFATNDCPIGMGRTHGEWLTKYLNQPVPQYIRRDDRGNPSTEPDYTRLSKSLLCGLPNEVDFAMNVCTLLSHPGPRLLRLSHAPNIITLLVAHCGIFDDEDEDLSDLAKIWYDNGGRDFTSFWASAGIPDEMLEKFAPQAAGKMMVSPHVSLPFSTLALSEVILICKFIVLLLCICVPFLNWIF</sequence>
<feature type="domain" description="ARID" evidence="5">
    <location>
        <begin position="1"/>
        <end position="84"/>
    </location>
</feature>
<dbReference type="Gene3D" id="1.10.150.60">
    <property type="entry name" value="ARID DNA-binding domain"/>
    <property type="match status" value="1"/>
</dbReference>
<keyword evidence="2" id="KW-0804">Transcription</keyword>
<dbReference type="SMART" id="SM01014">
    <property type="entry name" value="ARID"/>
    <property type="match status" value="1"/>
</dbReference>
<proteinExistence type="predicted"/>
<accession>A0A3P7IZY1</accession>
<evidence type="ECO:0000256" key="2">
    <source>
        <dbReference type="ARBA" id="ARBA00023163"/>
    </source>
</evidence>
<dbReference type="PROSITE" id="PS51011">
    <property type="entry name" value="ARID"/>
    <property type="match status" value="1"/>
</dbReference>
<dbReference type="Pfam" id="PF01388">
    <property type="entry name" value="ARID"/>
    <property type="match status" value="1"/>
</dbReference>